<evidence type="ECO:0000256" key="1">
    <source>
        <dbReference type="ARBA" id="ARBA00022801"/>
    </source>
</evidence>
<dbReference type="InterPro" id="IPR050695">
    <property type="entry name" value="N-acetylmuramoyl_amidase_3"/>
</dbReference>
<dbReference type="OrthoDB" id="9806267at2"/>
<dbReference type="Pfam" id="PF11741">
    <property type="entry name" value="AMIN"/>
    <property type="match status" value="1"/>
</dbReference>
<keyword evidence="5" id="KW-1185">Reference proteome</keyword>
<reference evidence="5" key="1">
    <citation type="submission" date="2017-02" db="EMBL/GenBank/DDBJ databases">
        <authorList>
            <person name="Varghese N."/>
            <person name="Submissions S."/>
        </authorList>
    </citation>
    <scope>NUCLEOTIDE SEQUENCE [LARGE SCALE GENOMIC DNA]</scope>
    <source>
        <strain evidence="5">ATCC BAA-73</strain>
    </source>
</reference>
<dbReference type="SUPFAM" id="SSF53187">
    <property type="entry name" value="Zn-dependent exopeptidases"/>
    <property type="match status" value="1"/>
</dbReference>
<dbReference type="Gene3D" id="3.40.630.40">
    <property type="entry name" value="Zn-dependent exopeptidases"/>
    <property type="match status" value="1"/>
</dbReference>
<feature type="region of interest" description="Disordered" evidence="2">
    <location>
        <begin position="246"/>
        <end position="267"/>
    </location>
</feature>
<dbReference type="EMBL" id="FUWM01000021">
    <property type="protein sequence ID" value="SJZ94859.1"/>
    <property type="molecule type" value="Genomic_DNA"/>
</dbReference>
<keyword evidence="1" id="KW-0378">Hydrolase</keyword>
<evidence type="ECO:0000313" key="4">
    <source>
        <dbReference type="EMBL" id="SJZ94859.1"/>
    </source>
</evidence>
<dbReference type="InterPro" id="IPR036582">
    <property type="entry name" value="Mao_N_sf"/>
</dbReference>
<dbReference type="Gene3D" id="2.60.40.3500">
    <property type="match status" value="1"/>
</dbReference>
<dbReference type="RefSeq" id="WP_078810741.1">
    <property type="nucleotide sequence ID" value="NZ_FUWM01000021.1"/>
</dbReference>
<dbReference type="Pfam" id="PF07833">
    <property type="entry name" value="Cu_amine_oxidN1"/>
    <property type="match status" value="1"/>
</dbReference>
<dbReference type="Proteomes" id="UP000190625">
    <property type="component" value="Unassembled WGS sequence"/>
</dbReference>
<evidence type="ECO:0000256" key="2">
    <source>
        <dbReference type="SAM" id="MobiDB-lite"/>
    </source>
</evidence>
<dbReference type="GO" id="GO:0008745">
    <property type="term" value="F:N-acetylmuramoyl-L-alanine amidase activity"/>
    <property type="evidence" value="ECO:0007669"/>
    <property type="project" value="InterPro"/>
</dbReference>
<dbReference type="SMART" id="SM00646">
    <property type="entry name" value="Ami_3"/>
    <property type="match status" value="1"/>
</dbReference>
<organism evidence="4 5">
    <name type="scientific">Selenihalanaerobacter shriftii</name>
    <dbReference type="NCBI Taxonomy" id="142842"/>
    <lineage>
        <taxon>Bacteria</taxon>
        <taxon>Bacillati</taxon>
        <taxon>Bacillota</taxon>
        <taxon>Clostridia</taxon>
        <taxon>Halanaerobiales</taxon>
        <taxon>Halobacteroidaceae</taxon>
        <taxon>Selenihalanaerobacter</taxon>
    </lineage>
</organism>
<dbReference type="STRING" id="142842.SAMN02745118_02308"/>
<dbReference type="Pfam" id="PF01520">
    <property type="entry name" value="Amidase_3"/>
    <property type="match status" value="1"/>
</dbReference>
<dbReference type="GO" id="GO:0030288">
    <property type="term" value="C:outer membrane-bounded periplasmic space"/>
    <property type="evidence" value="ECO:0007669"/>
    <property type="project" value="TreeGrafter"/>
</dbReference>
<dbReference type="SUPFAM" id="SSF55383">
    <property type="entry name" value="Copper amine oxidase, domain N"/>
    <property type="match status" value="1"/>
</dbReference>
<dbReference type="Gene3D" id="3.30.457.10">
    <property type="entry name" value="Copper amine oxidase-like, N-terminal domain"/>
    <property type="match status" value="1"/>
</dbReference>
<dbReference type="PANTHER" id="PTHR30404:SF0">
    <property type="entry name" value="N-ACETYLMURAMOYL-L-ALANINE AMIDASE AMIC"/>
    <property type="match status" value="1"/>
</dbReference>
<dbReference type="PANTHER" id="PTHR30404">
    <property type="entry name" value="N-ACETYLMURAMOYL-L-ALANINE AMIDASE"/>
    <property type="match status" value="1"/>
</dbReference>
<dbReference type="GO" id="GO:0009253">
    <property type="term" value="P:peptidoglycan catabolic process"/>
    <property type="evidence" value="ECO:0007669"/>
    <property type="project" value="InterPro"/>
</dbReference>
<proteinExistence type="predicted"/>
<dbReference type="InterPro" id="IPR012854">
    <property type="entry name" value="Cu_amine_oxidase-like_N"/>
</dbReference>
<dbReference type="InterPro" id="IPR021731">
    <property type="entry name" value="AMIN_dom"/>
</dbReference>
<evidence type="ECO:0000313" key="5">
    <source>
        <dbReference type="Proteomes" id="UP000190625"/>
    </source>
</evidence>
<dbReference type="InterPro" id="IPR002508">
    <property type="entry name" value="MurNAc-LAA_cat"/>
</dbReference>
<protein>
    <submittedName>
        <fullName evidence="4">N-acetylmuramoyl-L-alanine amidase</fullName>
    </submittedName>
</protein>
<dbReference type="AlphaFoldDB" id="A0A1T4PTU8"/>
<feature type="domain" description="MurNAc-LAA" evidence="3">
    <location>
        <begin position="336"/>
        <end position="447"/>
    </location>
</feature>
<accession>A0A1T4PTU8</accession>
<gene>
    <name evidence="4" type="ORF">SAMN02745118_02308</name>
</gene>
<sequence length="453" mass="51656">MNIRYRLIIILVIVVIIFSFSAEAKAVNLVIDGQKVDSNLMVLIDGSSLVSTQIISKYLGEEFIWNQDEKEINFNDGNLKIRLPINKKKAIINSRTIPLSIGAKLINGQVMIPLRFLPKIYGGQLIWSASDKTVYYRSNQVTDISVEETRLGTKVFIEPKYLPQYEVKHYHNPERLVIDLKGMHLGEINDLILNNDVIKQIRISQFQVDPAIVRIVVDLKQMKSYQVKDDGNKLILDIKKKMRIVTSSTSESGEDSDNSKKDQGTNYKKIEKRNKRIIIDPGHGGSDPGAVGVTGLKEKKVNYQIASRVVKLLKEEGFNVMSTRRQKQFISLSRRAQLANSWSADLFISIHANYNNKSWINGTATYAYWNASKDNWALAWYVQDEMVKRTGLESNGLKAANFAVLRETYMPAILIETAFLSNQREEYLLNNVRFQNKVAEGIVAGIKRYYVRK</sequence>
<name>A0A1T4PTU8_9FIRM</name>
<evidence type="ECO:0000259" key="3">
    <source>
        <dbReference type="SMART" id="SM00646"/>
    </source>
</evidence>
<dbReference type="CDD" id="cd02696">
    <property type="entry name" value="MurNAc-LAA"/>
    <property type="match status" value="1"/>
</dbReference>